<feature type="binding site" evidence="2">
    <location>
        <position position="72"/>
    </location>
    <ligand>
        <name>Mg(2+)</name>
        <dbReference type="ChEBI" id="CHEBI:18420"/>
        <label>1</label>
        <note>catalytic</note>
    </ligand>
</feature>
<feature type="binding site" evidence="2">
    <location>
        <position position="224"/>
    </location>
    <ligand>
        <name>Mg(2+)</name>
        <dbReference type="ChEBI" id="CHEBI:18420"/>
        <label>1</label>
        <note>catalytic</note>
    </ligand>
</feature>
<protein>
    <submittedName>
        <fullName evidence="3">Inositol monophosphatase family protein</fullName>
        <ecNumber evidence="3">3.1.3.25</ecNumber>
    </submittedName>
</protein>
<comment type="caution">
    <text evidence="3">The sequence shown here is derived from an EMBL/GenBank/DDBJ whole genome shotgun (WGS) entry which is preliminary data.</text>
</comment>
<evidence type="ECO:0000313" key="3">
    <source>
        <dbReference type="EMBL" id="EFH10575.1"/>
    </source>
</evidence>
<dbReference type="EMBL" id="ADVL01000656">
    <property type="protein sequence ID" value="EFH10575.1"/>
    <property type="molecule type" value="Genomic_DNA"/>
</dbReference>
<evidence type="ECO:0000256" key="2">
    <source>
        <dbReference type="PIRSR" id="PIRSR600760-2"/>
    </source>
</evidence>
<proteinExistence type="inferred from homology"/>
<dbReference type="GO" id="GO:0007165">
    <property type="term" value="P:signal transduction"/>
    <property type="evidence" value="ECO:0007669"/>
    <property type="project" value="TreeGrafter"/>
</dbReference>
<name>D5RQ49_9PROT</name>
<dbReference type="PRINTS" id="PR00377">
    <property type="entry name" value="IMPHPHTASES"/>
</dbReference>
<dbReference type="CDD" id="cd01517">
    <property type="entry name" value="PAP_phosphatase"/>
    <property type="match status" value="1"/>
</dbReference>
<dbReference type="RefSeq" id="WP_007002241.1">
    <property type="nucleotide sequence ID" value="NZ_GG770777.1"/>
</dbReference>
<dbReference type="GO" id="GO:0006020">
    <property type="term" value="P:inositol metabolic process"/>
    <property type="evidence" value="ECO:0007669"/>
    <property type="project" value="TreeGrafter"/>
</dbReference>
<dbReference type="Gene3D" id="3.40.190.80">
    <property type="match status" value="1"/>
</dbReference>
<dbReference type="EC" id="3.1.3.25" evidence="3"/>
<comment type="cofactor">
    <cofactor evidence="2">
        <name>Mg(2+)</name>
        <dbReference type="ChEBI" id="CHEBI:18420"/>
    </cofactor>
</comment>
<dbReference type="GO" id="GO:0008934">
    <property type="term" value="F:inositol monophosphate 1-phosphatase activity"/>
    <property type="evidence" value="ECO:0007669"/>
    <property type="project" value="TreeGrafter"/>
</dbReference>
<dbReference type="OrthoDB" id="9785695at2"/>
<keyword evidence="3" id="KW-0378">Hydrolase</keyword>
<feature type="binding site" evidence="2">
    <location>
        <position position="98"/>
    </location>
    <ligand>
        <name>Mg(2+)</name>
        <dbReference type="ChEBI" id="CHEBI:18420"/>
        <label>1</label>
        <note>catalytic</note>
    </ligand>
</feature>
<dbReference type="PANTHER" id="PTHR20854:SF4">
    <property type="entry name" value="INOSITOL-1-MONOPHOSPHATASE-RELATED"/>
    <property type="match status" value="1"/>
</dbReference>
<dbReference type="SUPFAM" id="SSF56655">
    <property type="entry name" value="Carbohydrate phosphatase"/>
    <property type="match status" value="1"/>
</dbReference>
<evidence type="ECO:0000313" key="4">
    <source>
        <dbReference type="Proteomes" id="UP000005324"/>
    </source>
</evidence>
<evidence type="ECO:0000256" key="1">
    <source>
        <dbReference type="ARBA" id="ARBA00009759"/>
    </source>
</evidence>
<organism evidence="3 4">
    <name type="scientific">Pseudoroseomonas cervicalis ATCC 49957</name>
    <dbReference type="NCBI Taxonomy" id="525371"/>
    <lineage>
        <taxon>Bacteria</taxon>
        <taxon>Pseudomonadati</taxon>
        <taxon>Pseudomonadota</taxon>
        <taxon>Alphaproteobacteria</taxon>
        <taxon>Acetobacterales</taxon>
        <taxon>Roseomonadaceae</taxon>
        <taxon>Roseomonas</taxon>
    </lineage>
</organism>
<dbReference type="Pfam" id="PF00459">
    <property type="entry name" value="Inositol_P"/>
    <property type="match status" value="1"/>
</dbReference>
<feature type="binding site" evidence="2">
    <location>
        <position position="95"/>
    </location>
    <ligand>
        <name>Mg(2+)</name>
        <dbReference type="ChEBI" id="CHEBI:18420"/>
        <label>1</label>
        <note>catalytic</note>
    </ligand>
</feature>
<keyword evidence="2" id="KW-0460">Magnesium</keyword>
<dbReference type="HOGENOM" id="CLU_044118_6_0_5"/>
<dbReference type="Gene3D" id="3.30.540.10">
    <property type="entry name" value="Fructose-1,6-Bisphosphatase, subunit A, domain 1"/>
    <property type="match status" value="1"/>
</dbReference>
<comment type="similarity">
    <text evidence="1">Belongs to the inositol monophosphatase superfamily.</text>
</comment>
<sequence length="274" mass="29139">MRFSATQAGEIAGLLRDASRAEILPRFRRLAAGAIRAKSNPMDLVTDADEAAERQITAALQARFPGCVVVGEEACAADESLLGKLAGADLAFVVDPVDGTANFAAGVPLFGCMAAAVVKGEVVAGWIHDPLGDDTAIALRGEGAWIEAPDGSRTDLRVAAPAPLERMVAAVSWTWMAEPLRSRVTARLSRLSSGVQFRCAAHEYRLVASGGAHVVIYNKLMPWDHLPGWLLHREAGGYSARFDGSEYRPEHTGGGLLAAPDRESWEVARAALLD</sequence>
<gene>
    <name evidence="3" type="primary">suhB</name>
    <name evidence="3" type="ORF">HMPREF0731_3211</name>
</gene>
<keyword evidence="4" id="KW-1185">Reference proteome</keyword>
<dbReference type="PANTHER" id="PTHR20854">
    <property type="entry name" value="INOSITOL MONOPHOSPHATASE"/>
    <property type="match status" value="1"/>
</dbReference>
<keyword evidence="2" id="KW-0479">Metal-binding</keyword>
<dbReference type="Proteomes" id="UP000005324">
    <property type="component" value="Unassembled WGS sequence"/>
</dbReference>
<dbReference type="InterPro" id="IPR000760">
    <property type="entry name" value="Inositol_monophosphatase-like"/>
</dbReference>
<reference evidence="3 4" key="1">
    <citation type="submission" date="2010-04" db="EMBL/GenBank/DDBJ databases">
        <authorList>
            <person name="Qin X."/>
            <person name="Bachman B."/>
            <person name="Battles P."/>
            <person name="Bell A."/>
            <person name="Bess C."/>
            <person name="Bickham C."/>
            <person name="Chaboub L."/>
            <person name="Chen D."/>
            <person name="Coyle M."/>
            <person name="Deiros D.R."/>
            <person name="Dinh H."/>
            <person name="Forbes L."/>
            <person name="Fowler G."/>
            <person name="Francisco L."/>
            <person name="Fu Q."/>
            <person name="Gubbala S."/>
            <person name="Hale W."/>
            <person name="Han Y."/>
            <person name="Hemphill L."/>
            <person name="Highlander S.K."/>
            <person name="Hirani K."/>
            <person name="Hogues M."/>
            <person name="Jackson L."/>
            <person name="Jakkamsetti A."/>
            <person name="Javaid M."/>
            <person name="Jiang H."/>
            <person name="Korchina V."/>
            <person name="Kovar C."/>
            <person name="Lara F."/>
            <person name="Lee S."/>
            <person name="Mata R."/>
            <person name="Mathew T."/>
            <person name="Moen C."/>
            <person name="Morales K."/>
            <person name="Munidasa M."/>
            <person name="Nazareth L."/>
            <person name="Ngo R."/>
            <person name="Nguyen L."/>
            <person name="Okwuonu G."/>
            <person name="Ongeri F."/>
            <person name="Patil S."/>
            <person name="Petrosino J."/>
            <person name="Pham C."/>
            <person name="Pham P."/>
            <person name="Pu L.-L."/>
            <person name="Puazo M."/>
            <person name="Raj R."/>
            <person name="Reid J."/>
            <person name="Rouhana J."/>
            <person name="Saada N."/>
            <person name="Shang Y."/>
            <person name="Simmons D."/>
            <person name="Thornton R."/>
            <person name="Warren J."/>
            <person name="Weissenberger G."/>
            <person name="Zhang J."/>
            <person name="Zhang L."/>
            <person name="Zhou C."/>
            <person name="Zhu D."/>
            <person name="Muzny D."/>
            <person name="Worley K."/>
            <person name="Gibbs R."/>
        </authorList>
    </citation>
    <scope>NUCLEOTIDE SEQUENCE [LARGE SCALE GENOMIC DNA]</scope>
    <source>
        <strain evidence="3 4">ATCC 49957</strain>
    </source>
</reference>
<dbReference type="AlphaFoldDB" id="D5RQ49"/>
<dbReference type="GO" id="GO:0046872">
    <property type="term" value="F:metal ion binding"/>
    <property type="evidence" value="ECO:0007669"/>
    <property type="project" value="UniProtKB-KW"/>
</dbReference>
<accession>D5RQ49</accession>